<evidence type="ECO:0000256" key="7">
    <source>
        <dbReference type="PROSITE-ProRule" id="PRU00042"/>
    </source>
</evidence>
<dbReference type="OrthoDB" id="4748970at2759"/>
<evidence type="ECO:0000256" key="1">
    <source>
        <dbReference type="ARBA" id="ARBA00004123"/>
    </source>
</evidence>
<dbReference type="EMBL" id="CACVKT020003131">
    <property type="protein sequence ID" value="CAC5381853.1"/>
    <property type="molecule type" value="Genomic_DNA"/>
</dbReference>
<accession>A0A6J8BE06</accession>
<keyword evidence="2" id="KW-0479">Metal-binding</keyword>
<evidence type="ECO:0000256" key="3">
    <source>
        <dbReference type="ARBA" id="ARBA00022737"/>
    </source>
</evidence>
<dbReference type="Proteomes" id="UP000507470">
    <property type="component" value="Unassembled WGS sequence"/>
</dbReference>
<keyword evidence="11" id="KW-1185">Reference proteome</keyword>
<organism evidence="10 11">
    <name type="scientific">Mytilus coruscus</name>
    <name type="common">Sea mussel</name>
    <dbReference type="NCBI Taxonomy" id="42192"/>
    <lineage>
        <taxon>Eukaryota</taxon>
        <taxon>Metazoa</taxon>
        <taxon>Spiralia</taxon>
        <taxon>Lophotrochozoa</taxon>
        <taxon>Mollusca</taxon>
        <taxon>Bivalvia</taxon>
        <taxon>Autobranchia</taxon>
        <taxon>Pteriomorphia</taxon>
        <taxon>Mytilida</taxon>
        <taxon>Mytiloidea</taxon>
        <taxon>Mytilidae</taxon>
        <taxon>Mytilinae</taxon>
        <taxon>Mytilus</taxon>
    </lineage>
</organism>
<gene>
    <name evidence="10" type="ORF">MCOR_17717</name>
</gene>
<feature type="region of interest" description="Disordered" evidence="8">
    <location>
        <begin position="310"/>
        <end position="369"/>
    </location>
</feature>
<dbReference type="InterPro" id="IPR013087">
    <property type="entry name" value="Znf_C2H2_type"/>
</dbReference>
<proteinExistence type="predicted"/>
<evidence type="ECO:0000313" key="11">
    <source>
        <dbReference type="Proteomes" id="UP000507470"/>
    </source>
</evidence>
<dbReference type="AlphaFoldDB" id="A0A6J8BE06"/>
<feature type="compositionally biased region" description="Pro residues" evidence="8">
    <location>
        <begin position="318"/>
        <end position="335"/>
    </location>
</feature>
<dbReference type="FunFam" id="3.30.160.60:FF:000021">
    <property type="entry name" value="Basic krueppel-like factor 3"/>
    <property type="match status" value="1"/>
</dbReference>
<feature type="domain" description="C2H2-type" evidence="9">
    <location>
        <begin position="447"/>
        <end position="476"/>
    </location>
</feature>
<comment type="subcellular location">
    <subcellularLocation>
        <location evidence="1">Nucleus</location>
    </subcellularLocation>
</comment>
<protein>
    <submittedName>
        <fullName evidence="10">KLF5</fullName>
    </submittedName>
</protein>
<evidence type="ECO:0000259" key="9">
    <source>
        <dbReference type="PROSITE" id="PS50157"/>
    </source>
</evidence>
<dbReference type="PROSITE" id="PS00028">
    <property type="entry name" value="ZINC_FINGER_C2H2_1"/>
    <property type="match status" value="2"/>
</dbReference>
<evidence type="ECO:0000256" key="2">
    <source>
        <dbReference type="ARBA" id="ARBA00022723"/>
    </source>
</evidence>
<dbReference type="Pfam" id="PF00096">
    <property type="entry name" value="zf-C2H2"/>
    <property type="match status" value="2"/>
</dbReference>
<keyword evidence="6" id="KW-0539">Nucleus</keyword>
<dbReference type="FunFam" id="3.30.160.60:FF:000018">
    <property type="entry name" value="Krueppel-like factor 15"/>
    <property type="match status" value="1"/>
</dbReference>
<sequence>MDILENIYNFGVTPMATVDLDLTGQQEFFDDQIVPDQDDCFLPPSDIVPPPQFNAKDLDNFFASLDGYPDKKPRRESSSLVDEFFQDDKNAPELLTAKQRMNMLYANRDMSYMKTSILQGKSHERRESSSLIDEYFGQSPLKKTKLNNAHDGTLGSKPEGSYFDMTATVMGGNGLMSFPSLSEQCLQEQSKKVVDSLWEDIRDSIDIENYSESDSGSECDLQRVKIEQPDPSYKSSCQFENARSSSYENLTVKPEPVSSSCATDRSMNSPVNSRPNSLQVSRQQNIVMTSPGSGVVQYVSQAGLNKSLTTSKSYTPTQTPPHCVPVFLPPTPPNSQPGSPSQEQSLRRTPPPPYPGFVRPQSRTPMTSMPLAFTPIPLPISTRDEDKPRKFQQTHPGCSTIKYNRKNNPELEKRRIHFCEFPGCRKAYTKSSHLKAHQRIHTGEKPYTCHFPSCQWRFARSDELTRHIRKHTGPNPSSVKSAIDVLLDLIIWLSI</sequence>
<name>A0A6J8BE06_MYTCO</name>
<evidence type="ECO:0000313" key="10">
    <source>
        <dbReference type="EMBL" id="CAC5381853.1"/>
    </source>
</evidence>
<feature type="compositionally biased region" description="Polar residues" evidence="8">
    <location>
        <begin position="257"/>
        <end position="281"/>
    </location>
</feature>
<dbReference type="PANTHER" id="PTHR23235:SF120">
    <property type="entry name" value="KRUPPEL-LIKE FACTOR 15"/>
    <property type="match status" value="1"/>
</dbReference>
<keyword evidence="4 7" id="KW-0863">Zinc-finger</keyword>
<dbReference type="GO" id="GO:0000981">
    <property type="term" value="F:DNA-binding transcription factor activity, RNA polymerase II-specific"/>
    <property type="evidence" value="ECO:0007669"/>
    <property type="project" value="TreeGrafter"/>
</dbReference>
<dbReference type="Gene3D" id="3.30.160.60">
    <property type="entry name" value="Classic Zinc Finger"/>
    <property type="match status" value="2"/>
</dbReference>
<dbReference type="SMART" id="SM00355">
    <property type="entry name" value="ZnF_C2H2"/>
    <property type="match status" value="2"/>
</dbReference>
<keyword evidence="5" id="KW-0862">Zinc</keyword>
<dbReference type="GO" id="GO:0000978">
    <property type="term" value="F:RNA polymerase II cis-regulatory region sequence-specific DNA binding"/>
    <property type="evidence" value="ECO:0007669"/>
    <property type="project" value="TreeGrafter"/>
</dbReference>
<reference evidence="10 11" key="1">
    <citation type="submission" date="2020-06" db="EMBL/GenBank/DDBJ databases">
        <authorList>
            <person name="Li R."/>
            <person name="Bekaert M."/>
        </authorList>
    </citation>
    <scope>NUCLEOTIDE SEQUENCE [LARGE SCALE GENOMIC DNA]</scope>
    <source>
        <strain evidence="11">wild</strain>
    </source>
</reference>
<evidence type="ECO:0000256" key="4">
    <source>
        <dbReference type="ARBA" id="ARBA00022771"/>
    </source>
</evidence>
<keyword evidence="3" id="KW-0677">Repeat</keyword>
<dbReference type="GO" id="GO:0008270">
    <property type="term" value="F:zinc ion binding"/>
    <property type="evidence" value="ECO:0007669"/>
    <property type="project" value="UniProtKB-KW"/>
</dbReference>
<dbReference type="InterPro" id="IPR036236">
    <property type="entry name" value="Znf_C2H2_sf"/>
</dbReference>
<dbReference type="GO" id="GO:0005634">
    <property type="term" value="C:nucleus"/>
    <property type="evidence" value="ECO:0007669"/>
    <property type="project" value="UniProtKB-SubCell"/>
</dbReference>
<dbReference type="PANTHER" id="PTHR23235">
    <property type="entry name" value="KRUEPPEL-LIKE TRANSCRIPTION FACTOR"/>
    <property type="match status" value="1"/>
</dbReference>
<dbReference type="SUPFAM" id="SSF57667">
    <property type="entry name" value="beta-beta-alpha zinc fingers"/>
    <property type="match status" value="1"/>
</dbReference>
<evidence type="ECO:0000256" key="8">
    <source>
        <dbReference type="SAM" id="MobiDB-lite"/>
    </source>
</evidence>
<feature type="domain" description="C2H2-type" evidence="9">
    <location>
        <begin position="417"/>
        <end position="446"/>
    </location>
</feature>
<evidence type="ECO:0000256" key="5">
    <source>
        <dbReference type="ARBA" id="ARBA00022833"/>
    </source>
</evidence>
<feature type="region of interest" description="Disordered" evidence="8">
    <location>
        <begin position="245"/>
        <end position="281"/>
    </location>
</feature>
<evidence type="ECO:0000256" key="6">
    <source>
        <dbReference type="ARBA" id="ARBA00023242"/>
    </source>
</evidence>
<dbReference type="PROSITE" id="PS50157">
    <property type="entry name" value="ZINC_FINGER_C2H2_2"/>
    <property type="match status" value="2"/>
</dbReference>